<dbReference type="OrthoDB" id="5378265at2759"/>
<reference evidence="1" key="1">
    <citation type="submission" date="2021-03" db="EMBL/GenBank/DDBJ databases">
        <title>Draft genome sequence of rust myrtle Austropuccinia psidii MF-1, a brazilian biotype.</title>
        <authorList>
            <person name="Quecine M.C."/>
            <person name="Pachon D.M.R."/>
            <person name="Bonatelli M.L."/>
            <person name="Correr F.H."/>
            <person name="Franceschini L.M."/>
            <person name="Leite T.F."/>
            <person name="Margarido G.R.A."/>
            <person name="Almeida C.A."/>
            <person name="Ferrarezi J.A."/>
            <person name="Labate C.A."/>
        </authorList>
    </citation>
    <scope>NUCLEOTIDE SEQUENCE</scope>
    <source>
        <strain evidence="1">MF-1</strain>
    </source>
</reference>
<dbReference type="Proteomes" id="UP000765509">
    <property type="component" value="Unassembled WGS sequence"/>
</dbReference>
<keyword evidence="2" id="KW-1185">Reference proteome</keyword>
<proteinExistence type="predicted"/>
<accession>A0A9Q3HAZ8</accession>
<sequence length="245" mass="28757">MSSNNVLNHLLLHSENYFTWVTMMELELDKTGALDLVLETDNKAREIQEALNHKANDLIIQYLNEDNLLFVSIMFDQTYKRNGPALWKIFQEKYMSSNISSKTLAFTKFGQAKFTMTLEFIKEIQTTVRKMKLVGFKMEELALMVMVVSKLLQQLDLFVRVMSHGFQNQGLDFILKKLEKDHIQFRLNEDSHAATTAFYSQINQRYCNYCKKKSHLEKYFCKKYPENKPANLISQFDEDEPSIAF</sequence>
<dbReference type="EMBL" id="AVOT02014386">
    <property type="protein sequence ID" value="MBW0497802.1"/>
    <property type="molecule type" value="Genomic_DNA"/>
</dbReference>
<protein>
    <submittedName>
        <fullName evidence="1">Uncharacterized protein</fullName>
    </submittedName>
</protein>
<gene>
    <name evidence="1" type="ORF">O181_037517</name>
</gene>
<dbReference type="Pfam" id="PF14223">
    <property type="entry name" value="Retrotran_gag_2"/>
    <property type="match status" value="1"/>
</dbReference>
<name>A0A9Q3HAZ8_9BASI</name>
<comment type="caution">
    <text evidence="1">The sequence shown here is derived from an EMBL/GenBank/DDBJ whole genome shotgun (WGS) entry which is preliminary data.</text>
</comment>
<dbReference type="AlphaFoldDB" id="A0A9Q3HAZ8"/>
<organism evidence="1 2">
    <name type="scientific">Austropuccinia psidii MF-1</name>
    <dbReference type="NCBI Taxonomy" id="1389203"/>
    <lineage>
        <taxon>Eukaryota</taxon>
        <taxon>Fungi</taxon>
        <taxon>Dikarya</taxon>
        <taxon>Basidiomycota</taxon>
        <taxon>Pucciniomycotina</taxon>
        <taxon>Pucciniomycetes</taxon>
        <taxon>Pucciniales</taxon>
        <taxon>Sphaerophragmiaceae</taxon>
        <taxon>Austropuccinia</taxon>
    </lineage>
</organism>
<evidence type="ECO:0000313" key="1">
    <source>
        <dbReference type="EMBL" id="MBW0497802.1"/>
    </source>
</evidence>
<evidence type="ECO:0000313" key="2">
    <source>
        <dbReference type="Proteomes" id="UP000765509"/>
    </source>
</evidence>